<dbReference type="AlphaFoldDB" id="A0AAW8TY53"/>
<protein>
    <submittedName>
        <fullName evidence="4">GNAT family N-acetyltransferase</fullName>
    </submittedName>
</protein>
<evidence type="ECO:0000256" key="2">
    <source>
        <dbReference type="ARBA" id="ARBA00023315"/>
    </source>
</evidence>
<proteinExistence type="predicted"/>
<dbReference type="Gene3D" id="3.40.630.30">
    <property type="match status" value="1"/>
</dbReference>
<evidence type="ECO:0000259" key="3">
    <source>
        <dbReference type="PROSITE" id="PS51186"/>
    </source>
</evidence>
<dbReference type="PANTHER" id="PTHR43877">
    <property type="entry name" value="AMINOALKYLPHOSPHONATE N-ACETYLTRANSFERASE-RELATED-RELATED"/>
    <property type="match status" value="1"/>
</dbReference>
<evidence type="ECO:0000313" key="5">
    <source>
        <dbReference type="Proteomes" id="UP001256711"/>
    </source>
</evidence>
<dbReference type="Proteomes" id="UP001256711">
    <property type="component" value="Unassembled WGS sequence"/>
</dbReference>
<feature type="domain" description="N-acetyltransferase" evidence="3">
    <location>
        <begin position="20"/>
        <end position="168"/>
    </location>
</feature>
<dbReference type="InterPro" id="IPR016181">
    <property type="entry name" value="Acyl_CoA_acyltransferase"/>
</dbReference>
<evidence type="ECO:0000313" key="4">
    <source>
        <dbReference type="EMBL" id="MDT2811196.1"/>
    </source>
</evidence>
<dbReference type="SUPFAM" id="SSF55729">
    <property type="entry name" value="Acyl-CoA N-acyltransferases (Nat)"/>
    <property type="match status" value="1"/>
</dbReference>
<dbReference type="EMBL" id="JARQBJ010000006">
    <property type="protein sequence ID" value="MDT2811196.1"/>
    <property type="molecule type" value="Genomic_DNA"/>
</dbReference>
<keyword evidence="2" id="KW-0012">Acyltransferase</keyword>
<keyword evidence="1" id="KW-0808">Transferase</keyword>
<dbReference type="InterPro" id="IPR000182">
    <property type="entry name" value="GNAT_dom"/>
</dbReference>
<evidence type="ECO:0000256" key="1">
    <source>
        <dbReference type="ARBA" id="ARBA00022679"/>
    </source>
</evidence>
<gene>
    <name evidence="4" type="ORF">P7H43_11965</name>
</gene>
<dbReference type="RefSeq" id="WP_311835769.1">
    <property type="nucleotide sequence ID" value="NZ_JARQBJ010000006.1"/>
</dbReference>
<dbReference type="Pfam" id="PF00583">
    <property type="entry name" value="Acetyltransf_1"/>
    <property type="match status" value="1"/>
</dbReference>
<dbReference type="CDD" id="cd04301">
    <property type="entry name" value="NAT_SF"/>
    <property type="match status" value="1"/>
</dbReference>
<sequence length="169" mass="19371">MMENIIELGTVEDSHELSLVHVKSWQESYAQLLEADFLATLDPNEREKNWRDNFLSPDFEVFIARNEKQAIIGFASLATRQYHGQPCLFLKGLYLLKAYQKEGIGRELFLRARGQAKKRGATTLYIEVLKANPTLEFYQKFGAQLVEENVLQIGTRVLPEVILGLQLKV</sequence>
<organism evidence="4 5">
    <name type="scientific">Enterococcus asini</name>
    <dbReference type="NCBI Taxonomy" id="57732"/>
    <lineage>
        <taxon>Bacteria</taxon>
        <taxon>Bacillati</taxon>
        <taxon>Bacillota</taxon>
        <taxon>Bacilli</taxon>
        <taxon>Lactobacillales</taxon>
        <taxon>Enterococcaceae</taxon>
        <taxon>Enterococcus</taxon>
    </lineage>
</organism>
<accession>A0AAW8TY53</accession>
<dbReference type="GO" id="GO:0016747">
    <property type="term" value="F:acyltransferase activity, transferring groups other than amino-acyl groups"/>
    <property type="evidence" value="ECO:0007669"/>
    <property type="project" value="InterPro"/>
</dbReference>
<reference evidence="4" key="1">
    <citation type="submission" date="2023-03" db="EMBL/GenBank/DDBJ databases">
        <authorList>
            <person name="Shen W."/>
            <person name="Cai J."/>
        </authorList>
    </citation>
    <scope>NUCLEOTIDE SEQUENCE</scope>
    <source>
        <strain evidence="4">B226-2</strain>
    </source>
</reference>
<comment type="caution">
    <text evidence="4">The sequence shown here is derived from an EMBL/GenBank/DDBJ whole genome shotgun (WGS) entry which is preliminary data.</text>
</comment>
<dbReference type="InterPro" id="IPR050832">
    <property type="entry name" value="Bact_Acetyltransf"/>
</dbReference>
<dbReference type="PROSITE" id="PS51186">
    <property type="entry name" value="GNAT"/>
    <property type="match status" value="1"/>
</dbReference>
<name>A0AAW8TY53_9ENTE</name>